<feature type="compositionally biased region" description="Basic residues" evidence="1">
    <location>
        <begin position="28"/>
        <end position="43"/>
    </location>
</feature>
<keyword evidence="3" id="KW-1185">Reference proteome</keyword>
<protein>
    <submittedName>
        <fullName evidence="2">Uncharacterized protein</fullName>
    </submittedName>
</protein>
<organism evidence="2 3">
    <name type="scientific">Gordonia phage GMA2</name>
    <dbReference type="NCBI Taxonomy" id="1647283"/>
    <lineage>
        <taxon>Viruses</taxon>
        <taxon>Duplodnaviria</taxon>
        <taxon>Heunggongvirae</taxon>
        <taxon>Uroviricota</taxon>
        <taxon>Caudoviricetes</taxon>
        <taxon>Gimaduovirus</taxon>
        <taxon>Gimaduovirus GMA2</taxon>
    </lineage>
</organism>
<sequence length="43" mass="4746">MSSVDRFVLKPGDLVEVKDGKTAEKKKSLPKKTTSKKPLSKSK</sequence>
<proteinExistence type="predicted"/>
<evidence type="ECO:0000256" key="1">
    <source>
        <dbReference type="SAM" id="MobiDB-lite"/>
    </source>
</evidence>
<evidence type="ECO:0000313" key="3">
    <source>
        <dbReference type="Proteomes" id="UP000221359"/>
    </source>
</evidence>
<gene>
    <name evidence="2" type="ORF">GMA2_15</name>
</gene>
<evidence type="ECO:0000313" key="2">
    <source>
        <dbReference type="EMBL" id="AKJ72553.1"/>
    </source>
</evidence>
<name>A0A0K0N725_9CAUD</name>
<feature type="region of interest" description="Disordered" evidence="1">
    <location>
        <begin position="19"/>
        <end position="43"/>
    </location>
</feature>
<accession>A0A0K0N725</accession>
<reference evidence="2 3" key="1">
    <citation type="journal article" date="2015" name="PLoS ONE">
        <title>Lysis to Kill: Evaluation of the Lytic Abilities, and Genomics of Nine Bacteriophages Infective for Gordonia spp. and Their Potential Use in Activated Sludge Foam Biocontrol.</title>
        <authorList>
            <person name="Dyson Z.A."/>
            <person name="Tucci J."/>
            <person name="Seviour R.J."/>
            <person name="Petrovski S."/>
        </authorList>
    </citation>
    <scope>NUCLEOTIDE SEQUENCE [LARGE SCALE GENOMIC DNA]</scope>
</reference>
<dbReference type="EMBL" id="KR063281">
    <property type="protein sequence ID" value="AKJ72553.1"/>
    <property type="molecule type" value="Genomic_DNA"/>
</dbReference>
<dbReference type="Proteomes" id="UP000221359">
    <property type="component" value="Segment"/>
</dbReference>